<dbReference type="Pfam" id="PF03140">
    <property type="entry name" value="DUF247"/>
    <property type="match status" value="1"/>
</dbReference>
<evidence type="ECO:0000313" key="2">
    <source>
        <dbReference type="EMBL" id="PIN18921.1"/>
    </source>
</evidence>
<name>A0A2G9HN32_9LAMI</name>
<reference evidence="3" key="1">
    <citation type="journal article" date="2018" name="Gigascience">
        <title>Genome assembly of the Pink Ipe (Handroanthus impetiginosus, Bignoniaceae), a highly valued, ecologically keystone Neotropical timber forest tree.</title>
        <authorList>
            <person name="Silva-Junior O.B."/>
            <person name="Grattapaglia D."/>
            <person name="Novaes E."/>
            <person name="Collevatti R.G."/>
        </authorList>
    </citation>
    <scope>NUCLEOTIDE SEQUENCE [LARGE SCALE GENOMIC DNA]</scope>
    <source>
        <strain evidence="3">cv. UFG-1</strain>
    </source>
</reference>
<organism evidence="2 3">
    <name type="scientific">Handroanthus impetiginosus</name>
    <dbReference type="NCBI Taxonomy" id="429701"/>
    <lineage>
        <taxon>Eukaryota</taxon>
        <taxon>Viridiplantae</taxon>
        <taxon>Streptophyta</taxon>
        <taxon>Embryophyta</taxon>
        <taxon>Tracheophyta</taxon>
        <taxon>Spermatophyta</taxon>
        <taxon>Magnoliopsida</taxon>
        <taxon>eudicotyledons</taxon>
        <taxon>Gunneridae</taxon>
        <taxon>Pentapetalae</taxon>
        <taxon>asterids</taxon>
        <taxon>lamiids</taxon>
        <taxon>Lamiales</taxon>
        <taxon>Bignoniaceae</taxon>
        <taxon>Crescentiina</taxon>
        <taxon>Tabebuia alliance</taxon>
        <taxon>Handroanthus</taxon>
    </lineage>
</organism>
<keyword evidence="3" id="KW-1185">Reference proteome</keyword>
<evidence type="ECO:0000313" key="3">
    <source>
        <dbReference type="Proteomes" id="UP000231279"/>
    </source>
</evidence>
<dbReference type="EMBL" id="NKXS01001370">
    <property type="protein sequence ID" value="PIN18921.1"/>
    <property type="molecule type" value="Genomic_DNA"/>
</dbReference>
<dbReference type="OrthoDB" id="1849062at2759"/>
<feature type="compositionally biased region" description="Polar residues" evidence="1">
    <location>
        <begin position="12"/>
        <end position="24"/>
    </location>
</feature>
<protein>
    <submittedName>
        <fullName evidence="2">Uncharacterized protein</fullName>
    </submittedName>
</protein>
<feature type="region of interest" description="Disordered" evidence="1">
    <location>
        <begin position="1"/>
        <end position="24"/>
    </location>
</feature>
<comment type="caution">
    <text evidence="2">The sequence shown here is derived from an EMBL/GenBank/DDBJ whole genome shotgun (WGS) entry which is preliminary data.</text>
</comment>
<dbReference type="InterPro" id="IPR004158">
    <property type="entry name" value="DUF247_pln"/>
</dbReference>
<dbReference type="Proteomes" id="UP000231279">
    <property type="component" value="Unassembled WGS sequence"/>
</dbReference>
<sequence>MDPTHSVDIETPNEQKNTHPNSLPQICWKHQKVPQHMRREDRSRGAYDPKVVSFGPYHHGKPELQTYEEVKHLALQMLLQGSNNDQEFFEEKVLEFRSFVDISRCILDGESNPVQNLDTFDTLIFDDGEDKVSKFLQRAAWDTSDEEQHKHIKQQLEKSSPLHLLGALHEVLAWDDTPKSLQDQSTYFMTNKKLCENVKYY</sequence>
<accession>A0A2G9HN32</accession>
<gene>
    <name evidence="2" type="ORF">CDL12_08408</name>
</gene>
<dbReference type="AlphaFoldDB" id="A0A2G9HN32"/>
<proteinExistence type="predicted"/>
<evidence type="ECO:0000256" key="1">
    <source>
        <dbReference type="SAM" id="MobiDB-lite"/>
    </source>
</evidence>